<dbReference type="AlphaFoldDB" id="A0A1F4ZB46"/>
<sequence>MGAEITCQRVWISRLDIAKLLRALWGQGDDKAVRAARILNQVRMVREECPLAGKNGCDPAKCPAGYIVEMGRE</sequence>
<dbReference type="Proteomes" id="UP000177080">
    <property type="component" value="Unassembled WGS sequence"/>
</dbReference>
<gene>
    <name evidence="1" type="ORF">A2989_02920</name>
</gene>
<dbReference type="EMBL" id="MEXN01000005">
    <property type="protein sequence ID" value="OGD03609.1"/>
    <property type="molecule type" value="Genomic_DNA"/>
</dbReference>
<comment type="caution">
    <text evidence="1">The sequence shown here is derived from an EMBL/GenBank/DDBJ whole genome shotgun (WGS) entry which is preliminary data.</text>
</comment>
<proteinExistence type="predicted"/>
<reference evidence="1 2" key="1">
    <citation type="journal article" date="2016" name="Nat. Commun.">
        <title>Thousands of microbial genomes shed light on interconnected biogeochemical processes in an aquifer system.</title>
        <authorList>
            <person name="Anantharaman K."/>
            <person name="Brown C.T."/>
            <person name="Hug L.A."/>
            <person name="Sharon I."/>
            <person name="Castelle C.J."/>
            <person name="Probst A.J."/>
            <person name="Thomas B.C."/>
            <person name="Singh A."/>
            <person name="Wilkins M.J."/>
            <person name="Karaoz U."/>
            <person name="Brodie E.L."/>
            <person name="Williams K.H."/>
            <person name="Hubbard S.S."/>
            <person name="Banfield J.F."/>
        </authorList>
    </citation>
    <scope>NUCLEOTIDE SEQUENCE [LARGE SCALE GENOMIC DNA]</scope>
</reference>
<accession>A0A1F4ZB46</accession>
<evidence type="ECO:0000313" key="2">
    <source>
        <dbReference type="Proteomes" id="UP000177080"/>
    </source>
</evidence>
<organism evidence="1 2">
    <name type="scientific">Candidatus Amesbacteria bacterium RIFCSPLOWO2_01_FULL_48_25</name>
    <dbReference type="NCBI Taxonomy" id="1797259"/>
    <lineage>
        <taxon>Bacteria</taxon>
        <taxon>Candidatus Amesiibacteriota</taxon>
    </lineage>
</organism>
<evidence type="ECO:0000313" key="1">
    <source>
        <dbReference type="EMBL" id="OGD03609.1"/>
    </source>
</evidence>
<protein>
    <submittedName>
        <fullName evidence="1">Uncharacterized protein</fullName>
    </submittedName>
</protein>
<name>A0A1F4ZB46_9BACT</name>